<dbReference type="GO" id="GO:0016787">
    <property type="term" value="F:hydrolase activity"/>
    <property type="evidence" value="ECO:0007669"/>
    <property type="project" value="UniProtKB-KW"/>
</dbReference>
<keyword evidence="1" id="KW-0378">Hydrolase</keyword>
<comment type="caution">
    <text evidence="1">The sequence shown here is derived from an EMBL/GenBank/DDBJ whole genome shotgun (WGS) entry which is preliminary data.</text>
</comment>
<name>A0ABU0AGE9_9BACI</name>
<evidence type="ECO:0000313" key="2">
    <source>
        <dbReference type="Proteomes" id="UP001238088"/>
    </source>
</evidence>
<proteinExistence type="predicted"/>
<accession>A0ABU0AGE9</accession>
<sequence>MGKIDHSQLGKMLIHEHLRIRSESVFIQFPHLYKEEKEL</sequence>
<reference evidence="1 2" key="1">
    <citation type="submission" date="2023-07" db="EMBL/GenBank/DDBJ databases">
        <title>Genomic Encyclopedia of Type Strains, Phase IV (KMG-IV): sequencing the most valuable type-strain genomes for metagenomic binning, comparative biology and taxonomic classification.</title>
        <authorList>
            <person name="Goeker M."/>
        </authorList>
    </citation>
    <scope>NUCLEOTIDE SEQUENCE [LARGE SCALE GENOMIC DNA]</scope>
    <source>
        <strain evidence="1 2">DSM 23494</strain>
    </source>
</reference>
<keyword evidence="2" id="KW-1185">Reference proteome</keyword>
<evidence type="ECO:0000313" key="1">
    <source>
        <dbReference type="EMBL" id="MDQ0269796.1"/>
    </source>
</evidence>
<dbReference type="EMBL" id="JAUSUB010000005">
    <property type="protein sequence ID" value="MDQ0269796.1"/>
    <property type="molecule type" value="Genomic_DNA"/>
</dbReference>
<dbReference type="Proteomes" id="UP001238088">
    <property type="component" value="Unassembled WGS sequence"/>
</dbReference>
<organism evidence="1 2">
    <name type="scientific">Cytobacillus purgationiresistens</name>
    <dbReference type="NCBI Taxonomy" id="863449"/>
    <lineage>
        <taxon>Bacteria</taxon>
        <taxon>Bacillati</taxon>
        <taxon>Bacillota</taxon>
        <taxon>Bacilli</taxon>
        <taxon>Bacillales</taxon>
        <taxon>Bacillaceae</taxon>
        <taxon>Cytobacillus</taxon>
    </lineage>
</organism>
<gene>
    <name evidence="1" type="ORF">J2S17_001668</name>
</gene>
<protein>
    <submittedName>
        <fullName evidence="1">Metal-dependent phosphotriesterase family hydrolase</fullName>
    </submittedName>
</protein>